<dbReference type="GO" id="GO:0007229">
    <property type="term" value="P:integrin-mediated signaling pathway"/>
    <property type="evidence" value="ECO:0007669"/>
    <property type="project" value="InterPro"/>
</dbReference>
<dbReference type="PANTHER" id="PTHR14162">
    <property type="entry name" value="MUCOSAL ADDRESSIN CELL ADHESION MOLECULE-1"/>
    <property type="match status" value="1"/>
</dbReference>
<gene>
    <name evidence="4" type="primary">MADCAM1</name>
</gene>
<feature type="region of interest" description="Disordered" evidence="1">
    <location>
        <begin position="1"/>
        <end position="100"/>
    </location>
</feature>
<feature type="transmembrane region" description="Helical" evidence="2">
    <location>
        <begin position="255"/>
        <end position="276"/>
    </location>
</feature>
<dbReference type="GO" id="GO:0034113">
    <property type="term" value="P:heterotypic cell-cell adhesion"/>
    <property type="evidence" value="ECO:0007669"/>
    <property type="project" value="TreeGrafter"/>
</dbReference>
<dbReference type="GO" id="GO:2000403">
    <property type="term" value="P:positive regulation of lymphocyte migration"/>
    <property type="evidence" value="ECO:0007669"/>
    <property type="project" value="InterPro"/>
</dbReference>
<keyword evidence="3" id="KW-1185">Reference proteome</keyword>
<organism evidence="3 4">
    <name type="scientific">Puma concolor</name>
    <name type="common">Mountain lion</name>
    <name type="synonym">Felis concolor</name>
    <dbReference type="NCBI Taxonomy" id="9696"/>
    <lineage>
        <taxon>Eukaryota</taxon>
        <taxon>Metazoa</taxon>
        <taxon>Chordata</taxon>
        <taxon>Craniata</taxon>
        <taxon>Vertebrata</taxon>
        <taxon>Euteleostomi</taxon>
        <taxon>Mammalia</taxon>
        <taxon>Eutheria</taxon>
        <taxon>Laurasiatheria</taxon>
        <taxon>Carnivora</taxon>
        <taxon>Feliformia</taxon>
        <taxon>Felidae</taxon>
        <taxon>Felinae</taxon>
        <taxon>Puma</taxon>
    </lineage>
</organism>
<evidence type="ECO:0000256" key="1">
    <source>
        <dbReference type="SAM" id="MobiDB-lite"/>
    </source>
</evidence>
<evidence type="ECO:0000256" key="2">
    <source>
        <dbReference type="SAM" id="Phobius"/>
    </source>
</evidence>
<dbReference type="AlphaFoldDB" id="A0A6P6H8R8"/>
<keyword evidence="2" id="KW-0812">Transmembrane</keyword>
<evidence type="ECO:0000313" key="3">
    <source>
        <dbReference type="Proteomes" id="UP000515131"/>
    </source>
</evidence>
<accession>A0A6P6H8R8</accession>
<feature type="compositionally biased region" description="Polar residues" evidence="1">
    <location>
        <begin position="127"/>
        <end position="145"/>
    </location>
</feature>
<dbReference type="GO" id="GO:0098640">
    <property type="term" value="F:integrin binding involved in cell-matrix adhesion"/>
    <property type="evidence" value="ECO:0007669"/>
    <property type="project" value="InterPro"/>
</dbReference>
<keyword evidence="2" id="KW-1133">Transmembrane helix</keyword>
<sequence>MPRVSIERLLPPGFRTQIPGSGPLAASPTLAPRPRDRDVGPVPTPEGWGRGAGDEHRSSSRDLASSQCGSAGRAQGPPGLVGGTGAGRQDANVLRGRGAAADDKIRDVPLAKKIVTEVGGAEILHRLTSQEPPVTTSPKATPELSSTHSPRNPGPPPGNSSTRPCRPEIHQSPVPGGLELLCEAACGPGMSASWTQAPGGLEAYERQEAGALARLSVPWARCNPEGWFQCRLDPGGQMASLYLVPEICPPTTSAALWPGSLVLGLLFLAFLTHRLWRRCRPAG</sequence>
<dbReference type="GO" id="GO:0050901">
    <property type="term" value="P:leukocyte tethering or rolling"/>
    <property type="evidence" value="ECO:0007669"/>
    <property type="project" value="TreeGrafter"/>
</dbReference>
<dbReference type="KEGG" id="pcoo:112852753"/>
<dbReference type="PANTHER" id="PTHR14162:SF1">
    <property type="entry name" value="MUCOSAL ADDRESSIN CELL ADHESION MOLECULE 1"/>
    <property type="match status" value="1"/>
</dbReference>
<feature type="region of interest" description="Disordered" evidence="1">
    <location>
        <begin position="125"/>
        <end position="170"/>
    </location>
</feature>
<dbReference type="RefSeq" id="XP_025772067.1">
    <property type="nucleotide sequence ID" value="XM_025916282.1"/>
</dbReference>
<keyword evidence="2" id="KW-0472">Membrane</keyword>
<proteinExistence type="predicted"/>
<dbReference type="InterPro" id="IPR037413">
    <property type="entry name" value="MADCAM1"/>
</dbReference>
<reference evidence="4" key="1">
    <citation type="submission" date="2025-08" db="UniProtKB">
        <authorList>
            <consortium name="RefSeq"/>
        </authorList>
    </citation>
    <scope>IDENTIFICATION</scope>
    <source>
        <tissue evidence="4">Blood</tissue>
    </source>
</reference>
<dbReference type="Proteomes" id="UP000515131">
    <property type="component" value="Unplaced"/>
</dbReference>
<dbReference type="CTD" id="8174"/>
<dbReference type="GO" id="GO:0016020">
    <property type="term" value="C:membrane"/>
    <property type="evidence" value="ECO:0007669"/>
    <property type="project" value="InterPro"/>
</dbReference>
<protein>
    <submittedName>
        <fullName evidence="4">Mucosal addressin cell adhesion molecule 1</fullName>
    </submittedName>
</protein>
<evidence type="ECO:0000313" key="4">
    <source>
        <dbReference type="RefSeq" id="XP_025772067.1"/>
    </source>
</evidence>
<dbReference type="GeneID" id="112852753"/>
<name>A0A6P6H8R8_PUMCO</name>